<accession>A0A1F4U7P4</accession>
<dbReference type="EMBL" id="MEUJ01000002">
    <property type="protein sequence ID" value="OGC40941.1"/>
    <property type="molecule type" value="Genomic_DNA"/>
</dbReference>
<dbReference type="Gene3D" id="3.50.50.60">
    <property type="entry name" value="FAD/NAD(P)-binding domain"/>
    <property type="match status" value="1"/>
</dbReference>
<dbReference type="InterPro" id="IPR028261">
    <property type="entry name" value="DPD_II"/>
</dbReference>
<dbReference type="PANTHER" id="PTHR43100:SF1">
    <property type="entry name" value="GLUTAMATE SYNTHASE [NADPH] SMALL CHAIN"/>
    <property type="match status" value="1"/>
</dbReference>
<reference evidence="3 4" key="1">
    <citation type="journal article" date="2016" name="Nat. Commun.">
        <title>Thousands of microbial genomes shed light on interconnected biogeochemical processes in an aquifer system.</title>
        <authorList>
            <person name="Anantharaman K."/>
            <person name="Brown C.T."/>
            <person name="Hug L.A."/>
            <person name="Sharon I."/>
            <person name="Castelle C.J."/>
            <person name="Probst A.J."/>
            <person name="Thomas B.C."/>
            <person name="Singh A."/>
            <person name="Wilkins M.J."/>
            <person name="Karaoz U."/>
            <person name="Brodie E.L."/>
            <person name="Williams K.H."/>
            <person name="Hubbard S.S."/>
            <person name="Banfield J.F."/>
        </authorList>
    </citation>
    <scope>NUCLEOTIDE SEQUENCE [LARGE SCALE GENOMIC DNA]</scope>
</reference>
<dbReference type="Pfam" id="PF07992">
    <property type="entry name" value="Pyr_redox_2"/>
    <property type="match status" value="1"/>
</dbReference>
<dbReference type="GO" id="GO:0051536">
    <property type="term" value="F:iron-sulfur cluster binding"/>
    <property type="evidence" value="ECO:0007669"/>
    <property type="project" value="InterPro"/>
</dbReference>
<dbReference type="AlphaFoldDB" id="A0A1F4U7P4"/>
<evidence type="ECO:0000313" key="4">
    <source>
        <dbReference type="Proteomes" id="UP000179242"/>
    </source>
</evidence>
<dbReference type="GO" id="GO:0016491">
    <property type="term" value="F:oxidoreductase activity"/>
    <property type="evidence" value="ECO:0007669"/>
    <property type="project" value="InterPro"/>
</dbReference>
<dbReference type="InterPro" id="IPR009051">
    <property type="entry name" value="Helical_ferredxn"/>
</dbReference>
<sequence>MGNPKGFLKVKRKTCGYRPVCERVKDYNEVFTLRSDRDSEEQSSRCMDCGTPFCNFGCPIGNYIPEWNDLVYNRQWKKAFELLEATNILPEVTGRVCPALCEAACVLGINDDPVTIKDNELAIIEHAFKKGWVVPRPPKKRTGKKVAVIGSGPAGLSAAVHLNRKGHLVTVFEKDDKIGGIMRYGIPEFKLEKHILDRRIKIWEQEGIVFKTEKNIKKNPDGFDAVIWACGALTPRDLKIPGRELEGIYFAMDFLTGNGNAKGKKVVVIGGGDTGADCVGTANRQGARCVVQIELLPCPPIVKTSSSHEEGCERKWSIETKRFVGTDRDLSVRSIRCKNRETGEEFEIEADLVILALGFLKEEPKEKFCAGDMKTGPSLIVRAINDGFEVAREVDRSL</sequence>
<dbReference type="PRINTS" id="PR00419">
    <property type="entry name" value="ADXRDTASE"/>
</dbReference>
<dbReference type="InterPro" id="IPR036188">
    <property type="entry name" value="FAD/NAD-bd_sf"/>
</dbReference>
<dbReference type="InterPro" id="IPR051394">
    <property type="entry name" value="Glutamate_Synthase"/>
</dbReference>
<feature type="domain" description="Dihydroprymidine dehydrogenase" evidence="2">
    <location>
        <begin position="23"/>
        <end position="131"/>
    </location>
</feature>
<name>A0A1F4U7P4_UNCSA</name>
<dbReference type="PANTHER" id="PTHR43100">
    <property type="entry name" value="GLUTAMATE SYNTHASE [NADPH] SMALL CHAIN"/>
    <property type="match status" value="1"/>
</dbReference>
<dbReference type="SUPFAM" id="SSF46548">
    <property type="entry name" value="alpha-helical ferredoxin"/>
    <property type="match status" value="1"/>
</dbReference>
<gene>
    <name evidence="3" type="ORF">A2438_01465</name>
</gene>
<dbReference type="Proteomes" id="UP000179242">
    <property type="component" value="Unassembled WGS sequence"/>
</dbReference>
<proteinExistence type="predicted"/>
<evidence type="ECO:0000259" key="1">
    <source>
        <dbReference type="Pfam" id="PF07992"/>
    </source>
</evidence>
<evidence type="ECO:0008006" key="5">
    <source>
        <dbReference type="Google" id="ProtNLM"/>
    </source>
</evidence>
<dbReference type="Gene3D" id="3.40.50.720">
    <property type="entry name" value="NAD(P)-binding Rossmann-like Domain"/>
    <property type="match status" value="1"/>
</dbReference>
<feature type="domain" description="FAD/NAD(P)-binding" evidence="1">
    <location>
        <begin position="144"/>
        <end position="359"/>
    </location>
</feature>
<dbReference type="SUPFAM" id="SSF51971">
    <property type="entry name" value="Nucleotide-binding domain"/>
    <property type="match status" value="1"/>
</dbReference>
<dbReference type="InterPro" id="IPR023753">
    <property type="entry name" value="FAD/NAD-binding_dom"/>
</dbReference>
<protein>
    <recommendedName>
        <fullName evidence="5">Glutamate synthase</fullName>
    </recommendedName>
</protein>
<comment type="caution">
    <text evidence="3">The sequence shown here is derived from an EMBL/GenBank/DDBJ whole genome shotgun (WGS) entry which is preliminary data.</text>
</comment>
<organism evidence="3 4">
    <name type="scientific">candidate division WOR-1 bacterium RIFOXYC2_FULL_46_14</name>
    <dbReference type="NCBI Taxonomy" id="1802587"/>
    <lineage>
        <taxon>Bacteria</taxon>
        <taxon>Bacillati</taxon>
        <taxon>Saganbacteria</taxon>
    </lineage>
</organism>
<evidence type="ECO:0000259" key="2">
    <source>
        <dbReference type="Pfam" id="PF14691"/>
    </source>
</evidence>
<evidence type="ECO:0000313" key="3">
    <source>
        <dbReference type="EMBL" id="OGC40941.1"/>
    </source>
</evidence>
<dbReference type="Gene3D" id="1.10.1060.10">
    <property type="entry name" value="Alpha-helical ferredoxin"/>
    <property type="match status" value="1"/>
</dbReference>
<dbReference type="Pfam" id="PF14691">
    <property type="entry name" value="Fer4_20"/>
    <property type="match status" value="1"/>
</dbReference>